<comment type="catalytic activity">
    <reaction evidence="6">
        <text>(R)-pantoate + NADP(+) = 2-dehydropantoate + NADPH + H(+)</text>
        <dbReference type="Rhea" id="RHEA:16233"/>
        <dbReference type="ChEBI" id="CHEBI:11561"/>
        <dbReference type="ChEBI" id="CHEBI:15378"/>
        <dbReference type="ChEBI" id="CHEBI:15980"/>
        <dbReference type="ChEBI" id="CHEBI:57783"/>
        <dbReference type="ChEBI" id="CHEBI:58349"/>
        <dbReference type="EC" id="1.1.1.169"/>
    </reaction>
</comment>
<comment type="similarity">
    <text evidence="1 6">Belongs to the ketopantoate reductase family.</text>
</comment>
<evidence type="ECO:0000259" key="7">
    <source>
        <dbReference type="Pfam" id="PF02558"/>
    </source>
</evidence>
<organism evidence="9 10">
    <name type="scientific">Aspergillus campestris (strain IBT 28561)</name>
    <dbReference type="NCBI Taxonomy" id="1392248"/>
    <lineage>
        <taxon>Eukaryota</taxon>
        <taxon>Fungi</taxon>
        <taxon>Dikarya</taxon>
        <taxon>Ascomycota</taxon>
        <taxon>Pezizomycotina</taxon>
        <taxon>Eurotiomycetes</taxon>
        <taxon>Eurotiomycetidae</taxon>
        <taxon>Eurotiales</taxon>
        <taxon>Aspergillaceae</taxon>
        <taxon>Aspergillus</taxon>
        <taxon>Aspergillus subgen. Circumdati</taxon>
    </lineage>
</organism>
<dbReference type="InterPro" id="IPR003710">
    <property type="entry name" value="ApbA"/>
</dbReference>
<keyword evidence="3 6" id="KW-0521">NADP</keyword>
<accession>A0A2I1CXQ0</accession>
<dbReference type="InterPro" id="IPR036291">
    <property type="entry name" value="NAD(P)-bd_dom_sf"/>
</dbReference>
<dbReference type="PANTHER" id="PTHR43765">
    <property type="entry name" value="2-DEHYDROPANTOATE 2-REDUCTASE-RELATED"/>
    <property type="match status" value="1"/>
</dbReference>
<dbReference type="EC" id="1.1.1.169" evidence="2 6"/>
<protein>
    <recommendedName>
        <fullName evidence="2 6">2-dehydropantoate 2-reductase</fullName>
        <ecNumber evidence="2 6">1.1.1.169</ecNumber>
    </recommendedName>
    <alternativeName>
        <fullName evidence="5 6">Ketopantoate reductase</fullName>
    </alternativeName>
</protein>
<dbReference type="AlphaFoldDB" id="A0A2I1CXQ0"/>
<evidence type="ECO:0000313" key="9">
    <source>
        <dbReference type="EMBL" id="PKY02381.1"/>
    </source>
</evidence>
<dbReference type="OrthoDB" id="73846at2759"/>
<dbReference type="NCBIfam" id="TIGR00745">
    <property type="entry name" value="apbA_panE"/>
    <property type="match status" value="1"/>
</dbReference>
<dbReference type="VEuPathDB" id="FungiDB:P168DRAFT_292440"/>
<evidence type="ECO:0000313" key="10">
    <source>
        <dbReference type="Proteomes" id="UP000234254"/>
    </source>
</evidence>
<evidence type="ECO:0000256" key="4">
    <source>
        <dbReference type="ARBA" id="ARBA00023002"/>
    </source>
</evidence>
<dbReference type="GO" id="GO:0008677">
    <property type="term" value="F:2-dehydropantoate 2-reductase activity"/>
    <property type="evidence" value="ECO:0007669"/>
    <property type="project" value="UniProtKB-EC"/>
</dbReference>
<evidence type="ECO:0000256" key="2">
    <source>
        <dbReference type="ARBA" id="ARBA00013014"/>
    </source>
</evidence>
<proteinExistence type="inferred from homology"/>
<feature type="domain" description="Ketopantoate reductase C-terminal" evidence="8">
    <location>
        <begin position="188"/>
        <end position="312"/>
    </location>
</feature>
<dbReference type="EMBL" id="MSFM01000010">
    <property type="protein sequence ID" value="PKY02381.1"/>
    <property type="molecule type" value="Genomic_DNA"/>
</dbReference>
<feature type="domain" description="Ketopantoate reductase N-terminal" evidence="7">
    <location>
        <begin position="7"/>
        <end position="149"/>
    </location>
</feature>
<evidence type="ECO:0000256" key="6">
    <source>
        <dbReference type="RuleBase" id="RU362068"/>
    </source>
</evidence>
<reference evidence="9" key="1">
    <citation type="submission" date="2016-12" db="EMBL/GenBank/DDBJ databases">
        <title>The genomes of Aspergillus section Nigri reveals drivers in fungal speciation.</title>
        <authorList>
            <consortium name="DOE Joint Genome Institute"/>
            <person name="Vesth T.C."/>
            <person name="Nybo J."/>
            <person name="Theobald S."/>
            <person name="Brandl J."/>
            <person name="Frisvad J.C."/>
            <person name="Nielsen K.F."/>
            <person name="Lyhne E.K."/>
            <person name="Kogle M.E."/>
            <person name="Kuo A."/>
            <person name="Riley R."/>
            <person name="Clum A."/>
            <person name="Nolan M."/>
            <person name="Lipzen A."/>
            <person name="Salamov A."/>
            <person name="Henrissat B."/>
            <person name="Wiebenga A."/>
            <person name="De vries R.P."/>
            <person name="Grigoriev I.V."/>
            <person name="Mortensen U.H."/>
            <person name="Andersen M.R."/>
            <person name="Baker S.E."/>
        </authorList>
    </citation>
    <scope>NUCLEOTIDE SEQUENCE</scope>
    <source>
        <strain evidence="9">IBT 28561</strain>
    </source>
</reference>
<dbReference type="Gene3D" id="1.10.1040.10">
    <property type="entry name" value="N-(1-d-carboxylethyl)-l-norvaline Dehydrogenase, domain 2"/>
    <property type="match status" value="1"/>
</dbReference>
<dbReference type="Pfam" id="PF02558">
    <property type="entry name" value="ApbA"/>
    <property type="match status" value="1"/>
</dbReference>
<dbReference type="Gene3D" id="3.40.50.720">
    <property type="entry name" value="NAD(P)-binding Rossmann-like Domain"/>
    <property type="match status" value="1"/>
</dbReference>
<keyword evidence="10" id="KW-1185">Reference proteome</keyword>
<evidence type="ECO:0000259" key="8">
    <source>
        <dbReference type="Pfam" id="PF08546"/>
    </source>
</evidence>
<keyword evidence="4 6" id="KW-0560">Oxidoreductase</keyword>
<dbReference type="GeneID" id="36545109"/>
<dbReference type="InterPro" id="IPR013328">
    <property type="entry name" value="6PGD_dom2"/>
</dbReference>
<dbReference type="SUPFAM" id="SSF48179">
    <property type="entry name" value="6-phosphogluconate dehydrogenase C-terminal domain-like"/>
    <property type="match status" value="1"/>
</dbReference>
<comment type="function">
    <text evidence="6">Catalyzes the NADPH-dependent reduction of ketopantoate into pantoic acid.</text>
</comment>
<dbReference type="Proteomes" id="UP000234254">
    <property type="component" value="Unassembled WGS sequence"/>
</dbReference>
<dbReference type="GO" id="GO:0050661">
    <property type="term" value="F:NADP binding"/>
    <property type="evidence" value="ECO:0007669"/>
    <property type="project" value="TreeGrafter"/>
</dbReference>
<evidence type="ECO:0000256" key="5">
    <source>
        <dbReference type="ARBA" id="ARBA00032024"/>
    </source>
</evidence>
<name>A0A2I1CXQ0_ASPC2</name>
<dbReference type="Pfam" id="PF08546">
    <property type="entry name" value="ApbA_C"/>
    <property type="match status" value="1"/>
</dbReference>
<gene>
    <name evidence="9" type="ORF">P168DRAFT_292440</name>
</gene>
<evidence type="ECO:0000256" key="3">
    <source>
        <dbReference type="ARBA" id="ARBA00022857"/>
    </source>
</evidence>
<dbReference type="InterPro" id="IPR050838">
    <property type="entry name" value="Ketopantoate_reductase"/>
</dbReference>
<dbReference type="GO" id="GO:0005739">
    <property type="term" value="C:mitochondrion"/>
    <property type="evidence" value="ECO:0007669"/>
    <property type="project" value="TreeGrafter"/>
</dbReference>
<dbReference type="InterPro" id="IPR008927">
    <property type="entry name" value="6-PGluconate_DH-like_C_sf"/>
</dbReference>
<dbReference type="SUPFAM" id="SSF51735">
    <property type="entry name" value="NAD(P)-binding Rossmann-fold domains"/>
    <property type="match status" value="1"/>
</dbReference>
<dbReference type="InterPro" id="IPR013752">
    <property type="entry name" value="KPA_reductase"/>
</dbReference>
<sequence length="338" mass="37230">MPNPPPVTLLLHRASLADAYRATGRQIRLDTADGTVFPQTGYDLEVLRDGRWHGETGHDTTATNIDHLIISVKAPQTVAALTPLRARLSPHSTILFLQNGCGMIDTVTEHLFPDPVTRPHYAVGVVSHGVVLTKPFHVTHTGPAAMSLGWVPPPPGRTPAPARDDDLLATLPRSPRFNARTDAYTQVFQTQLEKLALNAFCNPTCALHDAKTGFLVTMPALRRAILTEISAVVLALPELQGVSGVRERFAVDRLEKTVSYILTQNAETTCSMVWDMRAGRETEVRFINGYWVRRGREVGVATPVNEELVQAVLHRTELINRSKMESVESEVKVKSTEV</sequence>
<dbReference type="InterPro" id="IPR013332">
    <property type="entry name" value="KPR_N"/>
</dbReference>
<dbReference type="PANTHER" id="PTHR43765:SF2">
    <property type="entry name" value="2-DEHYDROPANTOATE 2-REDUCTASE"/>
    <property type="match status" value="1"/>
</dbReference>
<dbReference type="GO" id="GO:0015940">
    <property type="term" value="P:pantothenate biosynthetic process"/>
    <property type="evidence" value="ECO:0007669"/>
    <property type="project" value="InterPro"/>
</dbReference>
<evidence type="ECO:0000256" key="1">
    <source>
        <dbReference type="ARBA" id="ARBA00007870"/>
    </source>
</evidence>
<comment type="caution">
    <text evidence="9">The sequence shown here is derived from an EMBL/GenBank/DDBJ whole genome shotgun (WGS) entry which is preliminary data.</text>
</comment>
<dbReference type="RefSeq" id="XP_024690975.1">
    <property type="nucleotide sequence ID" value="XM_024837585.1"/>
</dbReference>